<dbReference type="PROSITE" id="PS50983">
    <property type="entry name" value="FE_B12_PBP"/>
    <property type="match status" value="1"/>
</dbReference>
<feature type="chain" id="PRO_5042059111" evidence="1">
    <location>
        <begin position="27"/>
        <end position="287"/>
    </location>
</feature>
<dbReference type="Proteomes" id="UP001196509">
    <property type="component" value="Unassembled WGS sequence"/>
</dbReference>
<feature type="domain" description="Fe/B12 periplasmic-binding" evidence="2">
    <location>
        <begin position="32"/>
        <end position="287"/>
    </location>
</feature>
<dbReference type="RefSeq" id="WP_220230033.1">
    <property type="nucleotide sequence ID" value="NZ_JAICBX010000004.1"/>
</dbReference>
<gene>
    <name evidence="3" type="ORF">K1W69_19020</name>
</gene>
<accession>A0AAE3D1V5</accession>
<evidence type="ECO:0000313" key="4">
    <source>
        <dbReference type="Proteomes" id="UP001196509"/>
    </source>
</evidence>
<sequence length="287" mass="29485">MTYQTFTRRTVLTIGLAASLSFPAGAEDTKGGVVAIGGSVTEIIYALGEQDQLVARDTTSMFPPEANALPDVGYIRALSPEGVLSVNPRKIVALEGSGPPESLDVLKKASVPIVIIPESYSREGIVNKINAVGEAIGAEDKAADLAKAVEADIAAAESRAADQSERKRVLFILSMQGGRIMAAGDGTGAAAIIEMAGGVNALSGVAGYKQVSDEAVIEAVPDVILMMDRTGNHAADDGQLLSHPALAGSPAAESHKVVRMSGGYLLGFGPRTASAIEELSAALQTTD</sequence>
<evidence type="ECO:0000256" key="1">
    <source>
        <dbReference type="SAM" id="SignalP"/>
    </source>
</evidence>
<dbReference type="Pfam" id="PF01497">
    <property type="entry name" value="Peripla_BP_2"/>
    <property type="match status" value="1"/>
</dbReference>
<dbReference type="SUPFAM" id="SSF53807">
    <property type="entry name" value="Helical backbone' metal receptor"/>
    <property type="match status" value="1"/>
</dbReference>
<proteinExistence type="predicted"/>
<dbReference type="PANTHER" id="PTHR30535">
    <property type="entry name" value="VITAMIN B12-BINDING PROTEIN"/>
    <property type="match status" value="1"/>
</dbReference>
<evidence type="ECO:0000259" key="2">
    <source>
        <dbReference type="PROSITE" id="PS50983"/>
    </source>
</evidence>
<feature type="signal peptide" evidence="1">
    <location>
        <begin position="1"/>
        <end position="26"/>
    </location>
</feature>
<keyword evidence="1" id="KW-0732">Signal</keyword>
<protein>
    <submittedName>
        <fullName evidence="3">ABC transporter substrate-binding protein</fullName>
    </submittedName>
</protein>
<dbReference type="AlphaFoldDB" id="A0AAE3D1V5"/>
<reference evidence="3" key="1">
    <citation type="submission" date="2021-08" db="EMBL/GenBank/DDBJ databases">
        <title>Hoeflea bacterium WL0058 sp. nov., isolated from the sediment.</title>
        <authorList>
            <person name="Wang L."/>
            <person name="Zhang D."/>
        </authorList>
    </citation>
    <scope>NUCLEOTIDE SEQUENCE</scope>
    <source>
        <strain evidence="3">WL0058</strain>
    </source>
</reference>
<comment type="caution">
    <text evidence="3">The sequence shown here is derived from an EMBL/GenBank/DDBJ whole genome shotgun (WGS) entry which is preliminary data.</text>
</comment>
<dbReference type="EMBL" id="JAICBX010000004">
    <property type="protein sequence ID" value="MBW8639294.1"/>
    <property type="molecule type" value="Genomic_DNA"/>
</dbReference>
<dbReference type="InterPro" id="IPR002491">
    <property type="entry name" value="ABC_transptr_periplasmic_BD"/>
</dbReference>
<dbReference type="InterPro" id="IPR050902">
    <property type="entry name" value="ABC_Transporter_SBP"/>
</dbReference>
<evidence type="ECO:0000313" key="3">
    <source>
        <dbReference type="EMBL" id="MBW8639294.1"/>
    </source>
</evidence>
<dbReference type="PANTHER" id="PTHR30535:SF4">
    <property type="entry name" value="HEMIN-BINDING PERIPLASMIC PROTEIN HMUT"/>
    <property type="match status" value="1"/>
</dbReference>
<organism evidence="3 4">
    <name type="scientific">Flavimaribacter sediminis</name>
    <dbReference type="NCBI Taxonomy" id="2865987"/>
    <lineage>
        <taxon>Bacteria</taxon>
        <taxon>Pseudomonadati</taxon>
        <taxon>Pseudomonadota</taxon>
        <taxon>Alphaproteobacteria</taxon>
        <taxon>Hyphomicrobiales</taxon>
        <taxon>Rhizobiaceae</taxon>
        <taxon>Flavimaribacter</taxon>
    </lineage>
</organism>
<dbReference type="Gene3D" id="3.40.50.1980">
    <property type="entry name" value="Nitrogenase molybdenum iron protein domain"/>
    <property type="match status" value="2"/>
</dbReference>
<name>A0AAE3D1V5_9HYPH</name>
<keyword evidence="4" id="KW-1185">Reference proteome</keyword>